<reference evidence="2" key="1">
    <citation type="submission" date="2023-10" db="EMBL/GenBank/DDBJ databases">
        <title>Genome assemblies of two species of porcelain crab, Petrolisthes cinctipes and Petrolisthes manimaculis (Anomura: Porcellanidae).</title>
        <authorList>
            <person name="Angst P."/>
        </authorList>
    </citation>
    <scope>NUCLEOTIDE SEQUENCE</scope>
    <source>
        <strain evidence="2">PB745_01</strain>
        <tissue evidence="2">Gill</tissue>
    </source>
</reference>
<proteinExistence type="predicted"/>
<accession>A0AAE1FLJ5</accession>
<dbReference type="EMBL" id="JAWQEG010001929">
    <property type="protein sequence ID" value="KAK3875705.1"/>
    <property type="molecule type" value="Genomic_DNA"/>
</dbReference>
<dbReference type="AlphaFoldDB" id="A0AAE1FLJ5"/>
<evidence type="ECO:0000313" key="3">
    <source>
        <dbReference type="Proteomes" id="UP001286313"/>
    </source>
</evidence>
<keyword evidence="3" id="KW-1185">Reference proteome</keyword>
<comment type="caution">
    <text evidence="2">The sequence shown here is derived from an EMBL/GenBank/DDBJ whole genome shotgun (WGS) entry which is preliminary data.</text>
</comment>
<organism evidence="2 3">
    <name type="scientific">Petrolisthes cinctipes</name>
    <name type="common">Flat porcelain crab</name>
    <dbReference type="NCBI Taxonomy" id="88211"/>
    <lineage>
        <taxon>Eukaryota</taxon>
        <taxon>Metazoa</taxon>
        <taxon>Ecdysozoa</taxon>
        <taxon>Arthropoda</taxon>
        <taxon>Crustacea</taxon>
        <taxon>Multicrustacea</taxon>
        <taxon>Malacostraca</taxon>
        <taxon>Eumalacostraca</taxon>
        <taxon>Eucarida</taxon>
        <taxon>Decapoda</taxon>
        <taxon>Pleocyemata</taxon>
        <taxon>Anomura</taxon>
        <taxon>Galatheoidea</taxon>
        <taxon>Porcellanidae</taxon>
        <taxon>Petrolisthes</taxon>
    </lineage>
</organism>
<feature type="region of interest" description="Disordered" evidence="1">
    <location>
        <begin position="103"/>
        <end position="145"/>
    </location>
</feature>
<protein>
    <submittedName>
        <fullName evidence="2">Uncharacterized protein</fullName>
    </submittedName>
</protein>
<name>A0AAE1FLJ5_PETCI</name>
<gene>
    <name evidence="2" type="ORF">Pcinc_019452</name>
</gene>
<evidence type="ECO:0000313" key="2">
    <source>
        <dbReference type="EMBL" id="KAK3875705.1"/>
    </source>
</evidence>
<dbReference type="Proteomes" id="UP001286313">
    <property type="component" value="Unassembled WGS sequence"/>
</dbReference>
<sequence>MSSTSPKDYRREIDAVYPEPLSRLSRVVETHPHSYKRAIKKKMNRSGRFRTTPVTFDEIKEVDEEGEVGGGGVGGEVCEVSSAAAASRSEHDLRQQFEKFLERMDRRRPQPPSPSHPVLEVHPREMMSGEDDFPKNYTRRARPSI</sequence>
<evidence type="ECO:0000256" key="1">
    <source>
        <dbReference type="SAM" id="MobiDB-lite"/>
    </source>
</evidence>